<organism evidence="2 3">
    <name type="scientific">Clostridium kluyveri</name>
    <dbReference type="NCBI Taxonomy" id="1534"/>
    <lineage>
        <taxon>Bacteria</taxon>
        <taxon>Bacillati</taxon>
        <taxon>Bacillota</taxon>
        <taxon>Clostridia</taxon>
        <taxon>Eubacteriales</taxon>
        <taxon>Clostridiaceae</taxon>
        <taxon>Clostridium</taxon>
    </lineage>
</organism>
<name>A0A1L5F7Y3_CLOKL</name>
<dbReference type="AlphaFoldDB" id="A0A1L5F7Y3"/>
<sequence>MLDMVKSFKELTPELEKFAGGKGYMLSRMFQDGYPVPEGFVILPAAFQEGELKSEAWNKIQYYLNAIKEKSGKSLFAVRSSALSEDSQKASFAGATYSC</sequence>
<accession>A0A1L5F7Y3</accession>
<evidence type="ECO:0000259" key="1">
    <source>
        <dbReference type="Pfam" id="PF01326"/>
    </source>
</evidence>
<evidence type="ECO:0000313" key="3">
    <source>
        <dbReference type="Proteomes" id="UP000184604"/>
    </source>
</evidence>
<dbReference type="GO" id="GO:0005524">
    <property type="term" value="F:ATP binding"/>
    <property type="evidence" value="ECO:0007669"/>
    <property type="project" value="InterPro"/>
</dbReference>
<dbReference type="InterPro" id="IPR002192">
    <property type="entry name" value="PPDK_AMP/ATP-bd"/>
</dbReference>
<protein>
    <recommendedName>
        <fullName evidence="1">Pyruvate phosphate dikinase AMP/ATP-binding domain-containing protein</fullName>
    </recommendedName>
</protein>
<dbReference type="EMBL" id="CP018335">
    <property type="protein sequence ID" value="APM39082.1"/>
    <property type="molecule type" value="Genomic_DNA"/>
</dbReference>
<dbReference type="SUPFAM" id="SSF56059">
    <property type="entry name" value="Glutathione synthetase ATP-binding domain-like"/>
    <property type="match status" value="1"/>
</dbReference>
<dbReference type="RefSeq" id="WP_073538720.1">
    <property type="nucleotide sequence ID" value="NZ_CP018335.1"/>
</dbReference>
<reference evidence="2 3" key="1">
    <citation type="submission" date="2016-12" db="EMBL/GenBank/DDBJ databases">
        <title>Complete genome sequence of Clostridium kluyveri JZZ isolated from the pit mud of a Chinese flavor liquor-making factory.</title>
        <authorList>
            <person name="Wang Y."/>
        </authorList>
    </citation>
    <scope>NUCLEOTIDE SEQUENCE [LARGE SCALE GENOMIC DNA]</scope>
    <source>
        <strain evidence="2 3">JZZ</strain>
    </source>
</reference>
<dbReference type="Gene3D" id="3.30.1490.20">
    <property type="entry name" value="ATP-grasp fold, A domain"/>
    <property type="match status" value="1"/>
</dbReference>
<dbReference type="Proteomes" id="UP000184604">
    <property type="component" value="Chromosome"/>
</dbReference>
<dbReference type="GO" id="GO:0016301">
    <property type="term" value="F:kinase activity"/>
    <property type="evidence" value="ECO:0007669"/>
    <property type="project" value="InterPro"/>
</dbReference>
<feature type="domain" description="Pyruvate phosphate dikinase AMP/ATP-binding" evidence="1">
    <location>
        <begin position="46"/>
        <end position="96"/>
    </location>
</feature>
<dbReference type="Pfam" id="PF01326">
    <property type="entry name" value="PPDK_N"/>
    <property type="match status" value="1"/>
</dbReference>
<gene>
    <name evidence="2" type="ORF">BS101_10160</name>
</gene>
<dbReference type="InterPro" id="IPR013815">
    <property type="entry name" value="ATP_grasp_subdomain_1"/>
</dbReference>
<evidence type="ECO:0000313" key="2">
    <source>
        <dbReference type="EMBL" id="APM39082.1"/>
    </source>
</evidence>
<proteinExistence type="predicted"/>